<dbReference type="RefSeq" id="WP_083646274.1">
    <property type="nucleotide sequence ID" value="NZ_CP074126.1"/>
</dbReference>
<sequence>MASAQNIHPDQALARSPFYRKLAANDAQFAQQGEYVVASGLSKVTYDASGVNFCDLSGLSRSGFKGNGTTHWLTSKGLCVPARPNIAEPQADGTLLCRLSEDEYLLLAPLQAQASTIADLETAWPVDHAASDKGIGYPLPRQDTHSWIYLNGTQTAAMFAKICGVDLRAEMFANKEIAQTVAARLGAIIIRDDLGGQLGFHFLTDSASAAYVWEVLEDATAEFAGGPLGLEDLLTALR</sequence>
<accession>A0ABX8AN75</accession>
<organism evidence="1 2">
    <name type="scientific">Pseudovibrio brasiliensis</name>
    <dbReference type="NCBI Taxonomy" id="1898042"/>
    <lineage>
        <taxon>Bacteria</taxon>
        <taxon>Pseudomonadati</taxon>
        <taxon>Pseudomonadota</taxon>
        <taxon>Alphaproteobacteria</taxon>
        <taxon>Hyphomicrobiales</taxon>
        <taxon>Stappiaceae</taxon>
        <taxon>Pseudovibrio</taxon>
    </lineage>
</organism>
<name>A0ABX8AN75_9HYPH</name>
<evidence type="ECO:0000313" key="2">
    <source>
        <dbReference type="Proteomes" id="UP000680706"/>
    </source>
</evidence>
<proteinExistence type="predicted"/>
<dbReference type="InterPro" id="IPR027266">
    <property type="entry name" value="TrmE/GcvT-like"/>
</dbReference>
<evidence type="ECO:0008006" key="3">
    <source>
        <dbReference type="Google" id="ProtNLM"/>
    </source>
</evidence>
<evidence type="ECO:0000313" key="1">
    <source>
        <dbReference type="EMBL" id="QUS56540.1"/>
    </source>
</evidence>
<dbReference type="Gene3D" id="3.30.1360.120">
    <property type="entry name" value="Probable tRNA modification gtpase trme, domain 1"/>
    <property type="match status" value="1"/>
</dbReference>
<gene>
    <name evidence="1" type="ORF">KGB56_03630</name>
</gene>
<dbReference type="EMBL" id="CP074126">
    <property type="protein sequence ID" value="QUS56540.1"/>
    <property type="molecule type" value="Genomic_DNA"/>
</dbReference>
<reference evidence="1 2" key="1">
    <citation type="journal article" date="2021" name="Angew. Chem. Int. Ed. Engl.">
        <title>A novel family of nonribosomal peptides modulate collective behavior in Pseudovibrio bacteria isolated from marine sponges.</title>
        <authorList>
            <person name="Ioca L.P."/>
            <person name="Dai Y."/>
            <person name="Kunakom S."/>
            <person name="Diaz-Espinosa J."/>
            <person name="Krunic A."/>
            <person name="Crnkovic C.M."/>
            <person name="Orjala J."/>
            <person name="Sanchez L.M."/>
            <person name="Ferreira A.G."/>
            <person name="Berlinck R.G.S."/>
            <person name="Eustaquio A.S."/>
        </authorList>
    </citation>
    <scope>NUCLEOTIDE SEQUENCE [LARGE SCALE GENOMIC DNA]</scope>
    <source>
        <strain evidence="1 2">Ab134</strain>
    </source>
</reference>
<dbReference type="SUPFAM" id="SSF103025">
    <property type="entry name" value="Folate-binding domain"/>
    <property type="match status" value="1"/>
</dbReference>
<keyword evidence="2" id="KW-1185">Reference proteome</keyword>
<dbReference type="Proteomes" id="UP000680706">
    <property type="component" value="Chromosome"/>
</dbReference>
<protein>
    <recommendedName>
        <fullName evidence="3">Sarcosine oxidase, gamma subunit family</fullName>
    </recommendedName>
</protein>